<evidence type="ECO:0000313" key="3">
    <source>
        <dbReference type="EMBL" id="KAJ8902497.1"/>
    </source>
</evidence>
<dbReference type="Proteomes" id="UP001157974">
    <property type="component" value="Unassembled WGS sequence"/>
</dbReference>
<proteinExistence type="predicted"/>
<gene>
    <name evidence="3" type="ORF">NDN08_006900</name>
</gene>
<feature type="compositionally biased region" description="Basic residues" evidence="1">
    <location>
        <begin position="21"/>
        <end position="32"/>
    </location>
</feature>
<comment type="caution">
    <text evidence="3">The sequence shown here is derived from an EMBL/GenBank/DDBJ whole genome shotgun (WGS) entry which is preliminary data.</text>
</comment>
<keyword evidence="2" id="KW-0812">Transmembrane</keyword>
<protein>
    <submittedName>
        <fullName evidence="3">Uncharacterized protein</fullName>
    </submittedName>
</protein>
<sequence>MDQAFVVVPAVRAKSLTTAQAKKKGRRAKGRSVPKPPPIPSDFVSSRVGDDDGLEEEAGAEGYKSKLTPLSGTPENPVRSRGKKRPVGKEPEAIKIAKQATWFGIGALVFAELFVHLVWVRDWIPKGN</sequence>
<evidence type="ECO:0000313" key="4">
    <source>
        <dbReference type="Proteomes" id="UP001157974"/>
    </source>
</evidence>
<accession>A0AAV8UMX2</accession>
<dbReference type="EMBL" id="JAMWBK010000009">
    <property type="protein sequence ID" value="KAJ8902497.1"/>
    <property type="molecule type" value="Genomic_DNA"/>
</dbReference>
<keyword evidence="2" id="KW-1133">Transmembrane helix</keyword>
<feature type="transmembrane region" description="Helical" evidence="2">
    <location>
        <begin position="100"/>
        <end position="119"/>
    </location>
</feature>
<feature type="region of interest" description="Disordered" evidence="1">
    <location>
        <begin position="17"/>
        <end position="91"/>
    </location>
</feature>
<organism evidence="3 4">
    <name type="scientific">Rhodosorus marinus</name>
    <dbReference type="NCBI Taxonomy" id="101924"/>
    <lineage>
        <taxon>Eukaryota</taxon>
        <taxon>Rhodophyta</taxon>
        <taxon>Stylonematophyceae</taxon>
        <taxon>Stylonematales</taxon>
        <taxon>Stylonemataceae</taxon>
        <taxon>Rhodosorus</taxon>
    </lineage>
</organism>
<keyword evidence="4" id="KW-1185">Reference proteome</keyword>
<dbReference type="AlphaFoldDB" id="A0AAV8UMX2"/>
<evidence type="ECO:0000256" key="1">
    <source>
        <dbReference type="SAM" id="MobiDB-lite"/>
    </source>
</evidence>
<name>A0AAV8UMX2_9RHOD</name>
<reference evidence="3 4" key="1">
    <citation type="journal article" date="2023" name="Nat. Commun.">
        <title>Origin of minicircular mitochondrial genomes in red algae.</title>
        <authorList>
            <person name="Lee Y."/>
            <person name="Cho C.H."/>
            <person name="Lee Y.M."/>
            <person name="Park S.I."/>
            <person name="Yang J.H."/>
            <person name="West J.A."/>
            <person name="Bhattacharya D."/>
            <person name="Yoon H.S."/>
        </authorList>
    </citation>
    <scope>NUCLEOTIDE SEQUENCE [LARGE SCALE GENOMIC DNA]</scope>
    <source>
        <strain evidence="3 4">CCMP1338</strain>
        <tissue evidence="3">Whole cell</tissue>
    </source>
</reference>
<keyword evidence="2" id="KW-0472">Membrane</keyword>
<evidence type="ECO:0000256" key="2">
    <source>
        <dbReference type="SAM" id="Phobius"/>
    </source>
</evidence>